<protein>
    <submittedName>
        <fullName evidence="1">4958_t:CDS:1</fullName>
    </submittedName>
</protein>
<dbReference type="EMBL" id="CAJVPM010010199">
    <property type="protein sequence ID" value="CAG8570917.1"/>
    <property type="molecule type" value="Genomic_DNA"/>
</dbReference>
<sequence>SFQNLPNLHISQHIVDNAYQYATCTNTAVGTKEIVHRIFKLIVPHTNKKNLELNLLKQVNTLQILRYLADGGIDDCWCIDNNNLLIHALQELDQVESNSNYQYIKFCIGEAVKTTLLDNEQLAFGIVKVIIEHT</sequence>
<comment type="caution">
    <text evidence="1">The sequence shown here is derived from an EMBL/GenBank/DDBJ whole genome shotgun (WGS) entry which is preliminary data.</text>
</comment>
<proteinExistence type="predicted"/>
<organism evidence="1 2">
    <name type="scientific">Scutellospora calospora</name>
    <dbReference type="NCBI Taxonomy" id="85575"/>
    <lineage>
        <taxon>Eukaryota</taxon>
        <taxon>Fungi</taxon>
        <taxon>Fungi incertae sedis</taxon>
        <taxon>Mucoromycota</taxon>
        <taxon>Glomeromycotina</taxon>
        <taxon>Glomeromycetes</taxon>
        <taxon>Diversisporales</taxon>
        <taxon>Gigasporaceae</taxon>
        <taxon>Scutellospora</taxon>
    </lineage>
</organism>
<dbReference type="Proteomes" id="UP000789860">
    <property type="component" value="Unassembled WGS sequence"/>
</dbReference>
<name>A0ACA9MD09_9GLOM</name>
<accession>A0ACA9MD09</accession>
<evidence type="ECO:0000313" key="2">
    <source>
        <dbReference type="Proteomes" id="UP000789860"/>
    </source>
</evidence>
<evidence type="ECO:0000313" key="1">
    <source>
        <dbReference type="EMBL" id="CAG8570917.1"/>
    </source>
</evidence>
<feature type="non-terminal residue" evidence="1">
    <location>
        <position position="1"/>
    </location>
</feature>
<gene>
    <name evidence="1" type="ORF">SCALOS_LOCUS5847</name>
</gene>
<reference evidence="1" key="1">
    <citation type="submission" date="2021-06" db="EMBL/GenBank/DDBJ databases">
        <authorList>
            <person name="Kallberg Y."/>
            <person name="Tangrot J."/>
            <person name="Rosling A."/>
        </authorList>
    </citation>
    <scope>NUCLEOTIDE SEQUENCE</scope>
    <source>
        <strain evidence="1">AU212A</strain>
    </source>
</reference>
<keyword evidence="2" id="KW-1185">Reference proteome</keyword>